<keyword evidence="3" id="KW-0804">Transcription</keyword>
<name>A0A5K3FZ69_MESCO</name>
<evidence type="ECO:0000256" key="1">
    <source>
        <dbReference type="ARBA" id="ARBA00023015"/>
    </source>
</evidence>
<dbReference type="PROSITE" id="PS50252">
    <property type="entry name" value="TBOX_3"/>
    <property type="match status" value="1"/>
</dbReference>
<reference evidence="8" key="1">
    <citation type="submission" date="2019-11" db="UniProtKB">
        <authorList>
            <consortium name="WormBaseParasite"/>
        </authorList>
    </citation>
    <scope>IDENTIFICATION</scope>
</reference>
<dbReference type="WBParaSite" id="MCU_013513-RA">
    <property type="protein sequence ID" value="MCU_013513-RA"/>
    <property type="gene ID" value="MCU_013513"/>
</dbReference>
<dbReference type="InterPro" id="IPR008967">
    <property type="entry name" value="p53-like_TF_DNA-bd_sf"/>
</dbReference>
<evidence type="ECO:0000256" key="3">
    <source>
        <dbReference type="ARBA" id="ARBA00023163"/>
    </source>
</evidence>
<organism evidence="8">
    <name type="scientific">Mesocestoides corti</name>
    <name type="common">Flatworm</name>
    <dbReference type="NCBI Taxonomy" id="53468"/>
    <lineage>
        <taxon>Eukaryota</taxon>
        <taxon>Metazoa</taxon>
        <taxon>Spiralia</taxon>
        <taxon>Lophotrochozoa</taxon>
        <taxon>Platyhelminthes</taxon>
        <taxon>Cestoda</taxon>
        <taxon>Eucestoda</taxon>
        <taxon>Cyclophyllidea</taxon>
        <taxon>Mesocestoididae</taxon>
        <taxon>Mesocestoides</taxon>
    </lineage>
</organism>
<feature type="domain" description="T-box" evidence="7">
    <location>
        <begin position="1"/>
        <end position="70"/>
    </location>
</feature>
<feature type="compositionally biased region" description="Polar residues" evidence="6">
    <location>
        <begin position="86"/>
        <end position="103"/>
    </location>
</feature>
<dbReference type="GO" id="GO:0003677">
    <property type="term" value="F:DNA binding"/>
    <property type="evidence" value="ECO:0007669"/>
    <property type="project" value="UniProtKB-UniRule"/>
</dbReference>
<dbReference type="InterPro" id="IPR036960">
    <property type="entry name" value="T-box_sf"/>
</dbReference>
<protein>
    <submittedName>
        <fullName evidence="8">T-box domain-containing protein</fullName>
    </submittedName>
</protein>
<feature type="region of interest" description="Disordered" evidence="6">
    <location>
        <begin position="59"/>
        <end position="122"/>
    </location>
</feature>
<feature type="compositionally biased region" description="Basic and acidic residues" evidence="6">
    <location>
        <begin position="59"/>
        <end position="73"/>
    </location>
</feature>
<comment type="subcellular location">
    <subcellularLocation>
        <location evidence="5">Nucleus</location>
    </subcellularLocation>
</comment>
<dbReference type="InterPro" id="IPR046360">
    <property type="entry name" value="T-box_DNA-bd"/>
</dbReference>
<evidence type="ECO:0000256" key="2">
    <source>
        <dbReference type="ARBA" id="ARBA00023125"/>
    </source>
</evidence>
<dbReference type="AlphaFoldDB" id="A0A5K3FZ69"/>
<evidence type="ECO:0000313" key="8">
    <source>
        <dbReference type="WBParaSite" id="MCU_013513-RA"/>
    </source>
</evidence>
<sequence length="211" mass="23491">YIPRYHILRQLGEEEINSARTDSQSDSPRQVLVGTYIIPGTEFYAVTSYRNRDVVETKIRQNKSSRDDSKEGETPSTPRDTVADEPTTSAAVTANVQQPTTASPMLGRSLFPLTETSPSGGTQRIQCIPQEAHAQFDHQLHQSGQNPPAGQISNQIHLLLHENFLNPHSQAFFNSMNSNNPSQLAHTTLHTQSDLIKDYFSSINLSYVKAK</sequence>
<evidence type="ECO:0000256" key="4">
    <source>
        <dbReference type="ARBA" id="ARBA00023242"/>
    </source>
</evidence>
<evidence type="ECO:0000256" key="5">
    <source>
        <dbReference type="PROSITE-ProRule" id="PRU00201"/>
    </source>
</evidence>
<keyword evidence="4 5" id="KW-0539">Nucleus</keyword>
<keyword evidence="2 5" id="KW-0238">DNA-binding</keyword>
<proteinExistence type="predicted"/>
<dbReference type="SUPFAM" id="SSF49417">
    <property type="entry name" value="p53-like transcription factors"/>
    <property type="match status" value="1"/>
</dbReference>
<keyword evidence="1" id="KW-0805">Transcription regulation</keyword>
<evidence type="ECO:0000259" key="7">
    <source>
        <dbReference type="PROSITE" id="PS50252"/>
    </source>
</evidence>
<dbReference type="GO" id="GO:0003700">
    <property type="term" value="F:DNA-binding transcription factor activity"/>
    <property type="evidence" value="ECO:0007669"/>
    <property type="project" value="InterPro"/>
</dbReference>
<dbReference type="Pfam" id="PF00907">
    <property type="entry name" value="T-box"/>
    <property type="match status" value="1"/>
</dbReference>
<comment type="caution">
    <text evidence="5">Lacks conserved residue(s) required for the propagation of feature annotation.</text>
</comment>
<dbReference type="Gene3D" id="2.60.40.820">
    <property type="entry name" value="Transcription factor, T-box"/>
    <property type="match status" value="1"/>
</dbReference>
<dbReference type="GO" id="GO:0045893">
    <property type="term" value="P:positive regulation of DNA-templated transcription"/>
    <property type="evidence" value="ECO:0007669"/>
    <property type="project" value="InterPro"/>
</dbReference>
<accession>A0A5K3FZ69</accession>
<evidence type="ECO:0000256" key="6">
    <source>
        <dbReference type="SAM" id="MobiDB-lite"/>
    </source>
</evidence>
<dbReference type="GO" id="GO:0005634">
    <property type="term" value="C:nucleus"/>
    <property type="evidence" value="ECO:0007669"/>
    <property type="project" value="UniProtKB-SubCell"/>
</dbReference>